<evidence type="ECO:0000256" key="1">
    <source>
        <dbReference type="SAM" id="MobiDB-lite"/>
    </source>
</evidence>
<accession>A0A2Z3YMF3</accession>
<feature type="region of interest" description="Disordered" evidence="1">
    <location>
        <begin position="1"/>
        <end position="30"/>
    </location>
</feature>
<protein>
    <submittedName>
        <fullName evidence="2">Uncharacterized protein</fullName>
    </submittedName>
</protein>
<feature type="compositionally biased region" description="Low complexity" evidence="1">
    <location>
        <begin position="82"/>
        <end position="95"/>
    </location>
</feature>
<organism evidence="2 3">
    <name type="scientific">Corynebacterium provencense</name>
    <dbReference type="NCBI Taxonomy" id="1737425"/>
    <lineage>
        <taxon>Bacteria</taxon>
        <taxon>Bacillati</taxon>
        <taxon>Actinomycetota</taxon>
        <taxon>Actinomycetes</taxon>
        <taxon>Mycobacteriales</taxon>
        <taxon>Corynebacteriaceae</taxon>
        <taxon>Corynebacterium</taxon>
    </lineage>
</organism>
<dbReference type="KEGG" id="cpre:Csp1_03830"/>
<dbReference type="Gene3D" id="3.40.710.10">
    <property type="entry name" value="DD-peptidase/beta-lactamase superfamily"/>
    <property type="match status" value="1"/>
</dbReference>
<name>A0A2Z3YMF3_9CORY</name>
<proteinExistence type="predicted"/>
<dbReference type="EMBL" id="CP024988">
    <property type="protein sequence ID" value="AWT25206.1"/>
    <property type="molecule type" value="Genomic_DNA"/>
</dbReference>
<evidence type="ECO:0000313" key="3">
    <source>
        <dbReference type="Proteomes" id="UP000247696"/>
    </source>
</evidence>
<reference evidence="3" key="1">
    <citation type="submission" date="2017-11" db="EMBL/GenBank/DDBJ databases">
        <title>Otitis media/interna in a cat caused by the recently described species Corynebacterium provencense.</title>
        <authorList>
            <person name="Kittl S."/>
            <person name="Brodard I."/>
            <person name="Rychener L."/>
            <person name="Jores J."/>
            <person name="Roosje P."/>
            <person name="Gobeli Brawand S."/>
        </authorList>
    </citation>
    <scope>NUCLEOTIDE SEQUENCE [LARGE SCALE GENOMIC DNA]</scope>
    <source>
        <strain evidence="3">17KM38</strain>
    </source>
</reference>
<dbReference type="Proteomes" id="UP000247696">
    <property type="component" value="Chromosome"/>
</dbReference>
<dbReference type="STRING" id="1737425.GCA_900049755_02256"/>
<sequence length="347" mass="33880">MSTSPEHSRPAGPAADPAPARTRSLTRSNHPARTTVLSASLAAVTLATLTGCVIGTPDSDRGGETAPQDAGQATVVTVTGSAPAPTVAGTPGAASSTVPADTAPGPVVDIGVPYSLTYLDNGVPVTGGELEGTLAAPGPVAWSTSKVPVAVAALRAVADGTSLSDDATVRANVTSAITASDNAAAQALWDSLGDPAAAGAATEAVLRDGGDTTTRVQTTVTRPGLTSFGQTVWTTQAQARFAAGLQCLAGAGPVLTAMGQISAGQDYGLGRIPGAVFKGGWGPDLSGAYQVRQFGLVPGADGTLVPVALEVVSADGSYASGSAALDTLVDRISGVLAGAHGVSGTAC</sequence>
<dbReference type="InterPro" id="IPR012338">
    <property type="entry name" value="Beta-lactam/transpept-like"/>
</dbReference>
<gene>
    <name evidence="2" type="ORF">Csp1_03830</name>
</gene>
<feature type="compositionally biased region" description="Low complexity" evidence="1">
    <location>
        <begin position="10"/>
        <end position="20"/>
    </location>
</feature>
<dbReference type="SUPFAM" id="SSF56601">
    <property type="entry name" value="beta-lactamase/transpeptidase-like"/>
    <property type="match status" value="1"/>
</dbReference>
<dbReference type="RefSeq" id="WP_227871154.1">
    <property type="nucleotide sequence ID" value="NZ_CP024988.1"/>
</dbReference>
<dbReference type="AlphaFoldDB" id="A0A2Z3YMF3"/>
<keyword evidence="3" id="KW-1185">Reference proteome</keyword>
<evidence type="ECO:0000313" key="2">
    <source>
        <dbReference type="EMBL" id="AWT25206.1"/>
    </source>
</evidence>
<feature type="region of interest" description="Disordered" evidence="1">
    <location>
        <begin position="82"/>
        <end position="102"/>
    </location>
</feature>